<name>A0A812J5N6_SYMPI</name>
<protein>
    <submittedName>
        <fullName evidence="2">LOX3.1 protein</fullName>
    </submittedName>
</protein>
<gene>
    <name evidence="2" type="primary">LOX3.1</name>
    <name evidence="2" type="ORF">SPIL2461_LOCUS1770</name>
</gene>
<keyword evidence="1" id="KW-0812">Transmembrane</keyword>
<reference evidence="2" key="1">
    <citation type="submission" date="2021-02" db="EMBL/GenBank/DDBJ databases">
        <authorList>
            <person name="Dougan E. K."/>
            <person name="Rhodes N."/>
            <person name="Thang M."/>
            <person name="Chan C."/>
        </authorList>
    </citation>
    <scope>NUCLEOTIDE SEQUENCE</scope>
</reference>
<dbReference type="OrthoDB" id="43106at2759"/>
<proteinExistence type="predicted"/>
<dbReference type="Proteomes" id="UP000649617">
    <property type="component" value="Unassembled WGS sequence"/>
</dbReference>
<keyword evidence="1" id="KW-0472">Membrane</keyword>
<accession>A0A812J5N6</accession>
<feature type="transmembrane region" description="Helical" evidence="1">
    <location>
        <begin position="142"/>
        <end position="159"/>
    </location>
</feature>
<evidence type="ECO:0000256" key="1">
    <source>
        <dbReference type="SAM" id="Phobius"/>
    </source>
</evidence>
<keyword evidence="3" id="KW-1185">Reference proteome</keyword>
<evidence type="ECO:0000313" key="2">
    <source>
        <dbReference type="EMBL" id="CAE7200080.1"/>
    </source>
</evidence>
<keyword evidence="1" id="KW-1133">Transmembrane helix</keyword>
<organism evidence="2 3">
    <name type="scientific">Symbiodinium pilosum</name>
    <name type="common">Dinoflagellate</name>
    <dbReference type="NCBI Taxonomy" id="2952"/>
    <lineage>
        <taxon>Eukaryota</taxon>
        <taxon>Sar</taxon>
        <taxon>Alveolata</taxon>
        <taxon>Dinophyceae</taxon>
        <taxon>Suessiales</taxon>
        <taxon>Symbiodiniaceae</taxon>
        <taxon>Symbiodinium</taxon>
    </lineage>
</organism>
<sequence length="164" mass="18118">MPTHKPRDPSACARASDLRGTLPPSAILDAGAPQLPATQIIITLLCAIIPVAYWWYVIVPYKRRELASSKRKGDVKEYLEDLAATPSGDRQAEKWFYDKYLREAKLVEGTEAAGLPKVVQAVESELQQQLPGGGFWSFDNPIFVCLVMLAIFCTVQVATHSSQL</sequence>
<dbReference type="EMBL" id="CAJNIZ010001817">
    <property type="protein sequence ID" value="CAE7200080.1"/>
    <property type="molecule type" value="Genomic_DNA"/>
</dbReference>
<dbReference type="AlphaFoldDB" id="A0A812J5N6"/>
<comment type="caution">
    <text evidence="2">The sequence shown here is derived from an EMBL/GenBank/DDBJ whole genome shotgun (WGS) entry which is preliminary data.</text>
</comment>
<feature type="transmembrane region" description="Helical" evidence="1">
    <location>
        <begin position="40"/>
        <end position="61"/>
    </location>
</feature>
<evidence type="ECO:0000313" key="3">
    <source>
        <dbReference type="Proteomes" id="UP000649617"/>
    </source>
</evidence>